<evidence type="ECO:0000256" key="7">
    <source>
        <dbReference type="SAM" id="Phobius"/>
    </source>
</evidence>
<evidence type="ECO:0000256" key="2">
    <source>
        <dbReference type="ARBA" id="ARBA00022679"/>
    </source>
</evidence>
<proteinExistence type="inferred from homology"/>
<keyword evidence="9" id="KW-1185">Reference proteome</keyword>
<dbReference type="RefSeq" id="WP_129218645.1">
    <property type="nucleotide sequence ID" value="NZ_QYBC01000005.1"/>
</dbReference>
<evidence type="ECO:0000256" key="1">
    <source>
        <dbReference type="ARBA" id="ARBA00022654"/>
    </source>
</evidence>
<dbReference type="AlphaFoldDB" id="A0A4Q2RE58"/>
<sequence length="212" mass="23384">MIYLVNGADAGQYRQWMDEMHVIRAKVFRDRLGWDVEVEDDRERDRFDAANPLYLLSVDGRGRVQGSLRLLPTTGPNMLRDVFPSLLEPGDMVESATIWESSRFSLDPDRAAEVTSRKLNRVTTELLCGIVEVGLMVGLSFVVSVFDARMVRIFRAAQCPADMIGTPRKIGKAMTYAGLFDISEAAWNAIAAAGGIGDRVISRDSDAPAQAA</sequence>
<accession>A0A4Q2RE58</accession>
<keyword evidence="3 6" id="KW-0949">S-adenosyl-L-methionine</keyword>
<evidence type="ECO:0000256" key="5">
    <source>
        <dbReference type="PROSITE-ProRule" id="PRU00533"/>
    </source>
</evidence>
<reference evidence="8 9" key="1">
    <citation type="submission" date="2018-09" db="EMBL/GenBank/DDBJ databases">
        <authorList>
            <person name="Grouzdev D.S."/>
            <person name="Krutkina M.S."/>
        </authorList>
    </citation>
    <scope>NUCLEOTIDE SEQUENCE [LARGE SCALE GENOMIC DNA]</scope>
    <source>
        <strain evidence="8 9">RmlP001</strain>
    </source>
</reference>
<keyword evidence="4 5" id="KW-0071">Autoinducer synthesis</keyword>
<protein>
    <recommendedName>
        <fullName evidence="6">Acyl-homoserine-lactone synthase</fullName>
        <ecNumber evidence="6">2.3.1.184</ecNumber>
    </recommendedName>
    <alternativeName>
        <fullName evidence="6">Autoinducer synthesis protein</fullName>
    </alternativeName>
</protein>
<dbReference type="SUPFAM" id="SSF55729">
    <property type="entry name" value="Acyl-CoA N-acyltransferases (Nat)"/>
    <property type="match status" value="1"/>
</dbReference>
<feature type="transmembrane region" description="Helical" evidence="7">
    <location>
        <begin position="126"/>
        <end position="146"/>
    </location>
</feature>
<dbReference type="EMBL" id="QYBC01000005">
    <property type="protein sequence ID" value="RYB06134.1"/>
    <property type="molecule type" value="Genomic_DNA"/>
</dbReference>
<comment type="caution">
    <text evidence="8">The sequence shown here is derived from an EMBL/GenBank/DDBJ whole genome shotgun (WGS) entry which is preliminary data.</text>
</comment>
<dbReference type="PRINTS" id="PR01549">
    <property type="entry name" value="AUTOINDCRSYN"/>
</dbReference>
<keyword evidence="2 6" id="KW-0808">Transferase</keyword>
<evidence type="ECO:0000256" key="3">
    <source>
        <dbReference type="ARBA" id="ARBA00022691"/>
    </source>
</evidence>
<evidence type="ECO:0000313" key="9">
    <source>
        <dbReference type="Proteomes" id="UP000289411"/>
    </source>
</evidence>
<organism evidence="8 9">
    <name type="scientific">Lichenibacterium ramalinae</name>
    <dbReference type="NCBI Taxonomy" id="2316527"/>
    <lineage>
        <taxon>Bacteria</taxon>
        <taxon>Pseudomonadati</taxon>
        <taxon>Pseudomonadota</taxon>
        <taxon>Alphaproteobacteria</taxon>
        <taxon>Hyphomicrobiales</taxon>
        <taxon>Lichenihabitantaceae</taxon>
        <taxon>Lichenibacterium</taxon>
    </lineage>
</organism>
<keyword evidence="1 5" id="KW-0673">Quorum sensing</keyword>
<dbReference type="InterPro" id="IPR001690">
    <property type="entry name" value="Autoind_synthase"/>
</dbReference>
<dbReference type="PANTHER" id="PTHR39322:SF1">
    <property type="entry name" value="ISOVALERYL-HOMOSERINE LACTONE SYNTHASE"/>
    <property type="match status" value="1"/>
</dbReference>
<dbReference type="InterPro" id="IPR016181">
    <property type="entry name" value="Acyl_CoA_acyltransferase"/>
</dbReference>
<dbReference type="Proteomes" id="UP000289411">
    <property type="component" value="Unassembled WGS sequence"/>
</dbReference>
<keyword evidence="7" id="KW-0472">Membrane</keyword>
<comment type="catalytic activity">
    <reaction evidence="6">
        <text>a fatty acyl-[ACP] + S-adenosyl-L-methionine = an N-acyl-L-homoserine lactone + S-methyl-5'-thioadenosine + holo-[ACP] + H(+)</text>
        <dbReference type="Rhea" id="RHEA:10096"/>
        <dbReference type="Rhea" id="RHEA-COMP:9685"/>
        <dbReference type="Rhea" id="RHEA-COMP:14125"/>
        <dbReference type="ChEBI" id="CHEBI:15378"/>
        <dbReference type="ChEBI" id="CHEBI:17509"/>
        <dbReference type="ChEBI" id="CHEBI:55474"/>
        <dbReference type="ChEBI" id="CHEBI:59789"/>
        <dbReference type="ChEBI" id="CHEBI:64479"/>
        <dbReference type="ChEBI" id="CHEBI:138651"/>
        <dbReference type="EC" id="2.3.1.184"/>
    </reaction>
</comment>
<evidence type="ECO:0000313" key="8">
    <source>
        <dbReference type="EMBL" id="RYB06134.1"/>
    </source>
</evidence>
<dbReference type="GO" id="GO:0061579">
    <property type="term" value="F:N-acyl homoserine lactone synthase activity"/>
    <property type="evidence" value="ECO:0007669"/>
    <property type="project" value="UniProtKB-UniRule"/>
</dbReference>
<dbReference type="PROSITE" id="PS51187">
    <property type="entry name" value="AUTOINDUCER_SYNTH_2"/>
    <property type="match status" value="1"/>
</dbReference>
<keyword evidence="7" id="KW-1133">Transmembrane helix</keyword>
<dbReference type="GO" id="GO:0007165">
    <property type="term" value="P:signal transduction"/>
    <property type="evidence" value="ECO:0007669"/>
    <property type="project" value="TreeGrafter"/>
</dbReference>
<dbReference type="Pfam" id="PF00765">
    <property type="entry name" value="Autoind_synth"/>
    <property type="match status" value="1"/>
</dbReference>
<name>A0A4Q2RE58_9HYPH</name>
<reference evidence="8 9" key="2">
    <citation type="submission" date="2019-02" db="EMBL/GenBank/DDBJ databases">
        <title>'Lichenibacterium ramalinii' gen. nov. sp. nov., 'Lichenibacterium minor' gen. nov. sp. nov.</title>
        <authorList>
            <person name="Pankratov T."/>
        </authorList>
    </citation>
    <scope>NUCLEOTIDE SEQUENCE [LARGE SCALE GENOMIC DNA]</scope>
    <source>
        <strain evidence="8 9">RmlP001</strain>
    </source>
</reference>
<dbReference type="OrthoDB" id="6169313at2"/>
<dbReference type="EC" id="2.3.1.184" evidence="6"/>
<dbReference type="PANTHER" id="PTHR39322">
    <property type="entry name" value="ACYL-HOMOSERINE-LACTONE SYNTHASE"/>
    <property type="match status" value="1"/>
</dbReference>
<keyword evidence="7" id="KW-0812">Transmembrane</keyword>
<dbReference type="Gene3D" id="3.40.630.30">
    <property type="match status" value="1"/>
</dbReference>
<dbReference type="GO" id="GO:0009372">
    <property type="term" value="P:quorum sensing"/>
    <property type="evidence" value="ECO:0007669"/>
    <property type="project" value="UniProtKB-UniRule"/>
</dbReference>
<gene>
    <name evidence="8" type="ORF">D3272_08125</name>
</gene>
<comment type="similarity">
    <text evidence="5 6">Belongs to the autoinducer synthase family.</text>
</comment>
<evidence type="ECO:0000256" key="6">
    <source>
        <dbReference type="RuleBase" id="RU361135"/>
    </source>
</evidence>
<evidence type="ECO:0000256" key="4">
    <source>
        <dbReference type="ARBA" id="ARBA00022929"/>
    </source>
</evidence>